<proteinExistence type="predicted"/>
<organism evidence="3">
    <name type="scientific">Picea glauca</name>
    <name type="common">White spruce</name>
    <name type="synonym">Pinus glauca</name>
    <dbReference type="NCBI Taxonomy" id="3330"/>
    <lineage>
        <taxon>Eukaryota</taxon>
        <taxon>Viridiplantae</taxon>
        <taxon>Streptophyta</taxon>
        <taxon>Embryophyta</taxon>
        <taxon>Tracheophyta</taxon>
        <taxon>Spermatophyta</taxon>
        <taxon>Pinopsida</taxon>
        <taxon>Pinidae</taxon>
        <taxon>Conifers I</taxon>
        <taxon>Pinales</taxon>
        <taxon>Pinaceae</taxon>
        <taxon>Picea</taxon>
    </lineage>
</organism>
<sequence length="91" mass="10398">MRNLVNPNTNINRPLSPHPTHKPQFTPTLPIYHKSEYHRHLAILFLCSPFLFASLLLLFPGFPPLSATDINCLLIELNFINSLSPKEVLDH</sequence>
<dbReference type="EMBL" id="LKAM01000006">
    <property type="protein sequence ID" value="KUM48411.1"/>
    <property type="molecule type" value="Genomic_DNA"/>
</dbReference>
<protein>
    <submittedName>
        <fullName evidence="3">Succinate dehydrogenase subunit 3</fullName>
    </submittedName>
</protein>
<feature type="compositionally biased region" description="Polar residues" evidence="1">
    <location>
        <begin position="1"/>
        <end position="13"/>
    </location>
</feature>
<evidence type="ECO:0000313" key="3">
    <source>
        <dbReference type="EMBL" id="KUM48411.1"/>
    </source>
</evidence>
<feature type="transmembrane region" description="Helical" evidence="2">
    <location>
        <begin position="41"/>
        <end position="62"/>
    </location>
</feature>
<keyword evidence="2" id="KW-0812">Transmembrane</keyword>
<reference evidence="3" key="1">
    <citation type="journal article" date="2015" name="Genome Biol. Evol.">
        <title>Organellar Genomes of White Spruce (Picea glauca): Assembly and Annotation.</title>
        <authorList>
            <person name="Jackman S.D."/>
            <person name="Warren R.L."/>
            <person name="Gibb E.A."/>
            <person name="Vandervalk B.P."/>
            <person name="Mohamadi H."/>
            <person name="Chu J."/>
            <person name="Raymond A."/>
            <person name="Pleasance S."/>
            <person name="Coope R."/>
            <person name="Wildung M.R."/>
            <person name="Ritland C.E."/>
            <person name="Bousquet J."/>
            <person name="Jones S.J."/>
            <person name="Bohlmann J."/>
            <person name="Birol I."/>
        </authorList>
    </citation>
    <scope>NUCLEOTIDE SEQUENCE [LARGE SCALE GENOMIC DNA]</scope>
    <source>
        <tissue evidence="3">Flushing bud</tissue>
    </source>
</reference>
<evidence type="ECO:0000256" key="1">
    <source>
        <dbReference type="SAM" id="MobiDB-lite"/>
    </source>
</evidence>
<keyword evidence="3" id="KW-0496">Mitochondrion</keyword>
<dbReference type="AlphaFoldDB" id="A0A117NHI1"/>
<accession>A0A117NHI1</accession>
<keyword evidence="2" id="KW-1133">Transmembrane helix</keyword>
<gene>
    <name evidence="3" type="primary">sdh3</name>
    <name evidence="3" type="ORF">ABT39_MTgene5411</name>
</gene>
<evidence type="ECO:0000256" key="2">
    <source>
        <dbReference type="SAM" id="Phobius"/>
    </source>
</evidence>
<geneLocation type="mitochondrion" evidence="3"/>
<comment type="caution">
    <text evidence="3">The sequence shown here is derived from an EMBL/GenBank/DDBJ whole genome shotgun (WGS) entry which is preliminary data.</text>
</comment>
<feature type="region of interest" description="Disordered" evidence="1">
    <location>
        <begin position="1"/>
        <end position="21"/>
    </location>
</feature>
<keyword evidence="2" id="KW-0472">Membrane</keyword>
<name>A0A117NHI1_PICGL</name>